<proteinExistence type="predicted"/>
<name>X1U5P4_9ZZZZ</name>
<evidence type="ECO:0008006" key="2">
    <source>
        <dbReference type="Google" id="ProtNLM"/>
    </source>
</evidence>
<gene>
    <name evidence="1" type="ORF">S12H4_31089</name>
</gene>
<dbReference type="AlphaFoldDB" id="X1U5P4"/>
<evidence type="ECO:0000313" key="1">
    <source>
        <dbReference type="EMBL" id="GAI95150.1"/>
    </source>
</evidence>
<dbReference type="InterPro" id="IPR013783">
    <property type="entry name" value="Ig-like_fold"/>
</dbReference>
<dbReference type="EMBL" id="BARW01018113">
    <property type="protein sequence ID" value="GAI95150.1"/>
    <property type="molecule type" value="Genomic_DNA"/>
</dbReference>
<protein>
    <recommendedName>
        <fullName evidence="2">Fibronectin type-III domain-containing protein</fullName>
    </recommendedName>
</protein>
<accession>X1U5P4</accession>
<dbReference type="Gene3D" id="2.60.40.10">
    <property type="entry name" value="Immunoglobulins"/>
    <property type="match status" value="1"/>
</dbReference>
<reference evidence="1" key="1">
    <citation type="journal article" date="2014" name="Front. Microbiol.">
        <title>High frequency of phylogenetically diverse reductive dehalogenase-homologous genes in deep subseafloor sedimentary metagenomes.</title>
        <authorList>
            <person name="Kawai M."/>
            <person name="Futagami T."/>
            <person name="Toyoda A."/>
            <person name="Takaki Y."/>
            <person name="Nishi S."/>
            <person name="Hori S."/>
            <person name="Arai W."/>
            <person name="Tsubouchi T."/>
            <person name="Morono Y."/>
            <person name="Uchiyama I."/>
            <person name="Ito T."/>
            <person name="Fujiyama A."/>
            <person name="Inagaki F."/>
            <person name="Takami H."/>
        </authorList>
    </citation>
    <scope>NUCLEOTIDE SEQUENCE</scope>
    <source>
        <strain evidence="1">Expedition CK06-06</strain>
    </source>
</reference>
<comment type="caution">
    <text evidence="1">The sequence shown here is derived from an EMBL/GenBank/DDBJ whole genome shotgun (WGS) entry which is preliminary data.</text>
</comment>
<dbReference type="InterPro" id="IPR036116">
    <property type="entry name" value="FN3_sf"/>
</dbReference>
<feature type="non-terminal residue" evidence="1">
    <location>
        <position position="278"/>
    </location>
</feature>
<sequence>TVTTQAVSDIAPVTATGHGNITDIGGENCSKRGVCWNTTGNPTVADSKSEVTDSFGVGAFTRPMTGLTPGQHYYVRAYAYNSAGYGYGSQVEFTTGEAPTVTTQAVSDIAPVTATGHGNITDIGGENCTKRGVCWNKAGNPTVADSKSEETGSFGTGAFTRPMTGLMPGQLYYVRAYAYNSAGYGYGAQVEFTTKTYYATGYIGDVIDCTDLIKTYDRLEWTEEIPDPGQAIEIKIRSSPDQSTWTVWEVIYSSPCTSFGTPVQRYLEWVATLTTEQG</sequence>
<organism evidence="1">
    <name type="scientific">marine sediment metagenome</name>
    <dbReference type="NCBI Taxonomy" id="412755"/>
    <lineage>
        <taxon>unclassified sequences</taxon>
        <taxon>metagenomes</taxon>
        <taxon>ecological metagenomes</taxon>
    </lineage>
</organism>
<dbReference type="SUPFAM" id="SSF49265">
    <property type="entry name" value="Fibronectin type III"/>
    <property type="match status" value="1"/>
</dbReference>
<feature type="non-terminal residue" evidence="1">
    <location>
        <position position="1"/>
    </location>
</feature>